<dbReference type="AlphaFoldDB" id="A0A9D2IGZ3"/>
<sequence>MIRLSSVTFKGEKITDWLAYFQYNEKHLLKLDFALSEKISKEEIRMIAPSVQAFQKGEGSDGSHLLKTVEDYANKTGDIRYVKEMVYFIREENRHSTTLKKFMDVYQIKPAVTCGLDGIFRMLRKSSGLKGEILVLVTAEMIALSYYTALSKAVSSELLGQICRQMLRDELRHVLFQSERLGKIGLTEKDRHLRKLLMAASANAVWLKFGKVFERGGYSKTAYMSECMGYLKQSDRIAEEMQEKQEVQT</sequence>
<reference evidence="1" key="1">
    <citation type="journal article" date="2021" name="PeerJ">
        <title>Extensive microbial diversity within the chicken gut microbiome revealed by metagenomics and culture.</title>
        <authorList>
            <person name="Gilroy R."/>
            <person name="Ravi A."/>
            <person name="Getino M."/>
            <person name="Pursley I."/>
            <person name="Horton D.L."/>
            <person name="Alikhan N.F."/>
            <person name="Baker D."/>
            <person name="Gharbi K."/>
            <person name="Hall N."/>
            <person name="Watson M."/>
            <person name="Adriaenssens E.M."/>
            <person name="Foster-Nyarko E."/>
            <person name="Jarju S."/>
            <person name="Secka A."/>
            <person name="Antonio M."/>
            <person name="Oren A."/>
            <person name="Chaudhuri R.R."/>
            <person name="La Ragione R."/>
            <person name="Hildebrand F."/>
            <person name="Pallen M.J."/>
        </authorList>
    </citation>
    <scope>NUCLEOTIDE SEQUENCE</scope>
    <source>
        <strain evidence="1">CHK192-9172</strain>
    </source>
</reference>
<proteinExistence type="predicted"/>
<dbReference type="GO" id="GO:0016491">
    <property type="term" value="F:oxidoreductase activity"/>
    <property type="evidence" value="ECO:0007669"/>
    <property type="project" value="InterPro"/>
</dbReference>
<dbReference type="InterPro" id="IPR012348">
    <property type="entry name" value="RNR-like"/>
</dbReference>
<dbReference type="EMBL" id="DXCH01000238">
    <property type="protein sequence ID" value="HIZ07993.1"/>
    <property type="molecule type" value="Genomic_DNA"/>
</dbReference>
<protein>
    <submittedName>
        <fullName evidence="1">Ferritin-like domain-containing protein</fullName>
    </submittedName>
</protein>
<evidence type="ECO:0000313" key="1">
    <source>
        <dbReference type="EMBL" id="HIZ07993.1"/>
    </source>
</evidence>
<accession>A0A9D2IGZ3</accession>
<organism evidence="1 2">
    <name type="scientific">Candidatus Eubacterium avistercoris</name>
    <dbReference type="NCBI Taxonomy" id="2838567"/>
    <lineage>
        <taxon>Bacteria</taxon>
        <taxon>Bacillati</taxon>
        <taxon>Bacillota</taxon>
        <taxon>Clostridia</taxon>
        <taxon>Eubacteriales</taxon>
        <taxon>Eubacteriaceae</taxon>
        <taxon>Eubacterium</taxon>
    </lineage>
</organism>
<name>A0A9D2IGZ3_9FIRM</name>
<evidence type="ECO:0000313" key="2">
    <source>
        <dbReference type="Proteomes" id="UP000824024"/>
    </source>
</evidence>
<comment type="caution">
    <text evidence="1">The sequence shown here is derived from an EMBL/GenBank/DDBJ whole genome shotgun (WGS) entry which is preliminary data.</text>
</comment>
<dbReference type="CDD" id="cd00657">
    <property type="entry name" value="Ferritin_like"/>
    <property type="match status" value="1"/>
</dbReference>
<gene>
    <name evidence="1" type="ORF">IAA08_08665</name>
</gene>
<dbReference type="Gene3D" id="1.10.620.20">
    <property type="entry name" value="Ribonucleotide Reductase, subunit A"/>
    <property type="match status" value="1"/>
</dbReference>
<dbReference type="InterPro" id="IPR009078">
    <property type="entry name" value="Ferritin-like_SF"/>
</dbReference>
<dbReference type="Proteomes" id="UP000824024">
    <property type="component" value="Unassembled WGS sequence"/>
</dbReference>
<dbReference type="SUPFAM" id="SSF47240">
    <property type="entry name" value="Ferritin-like"/>
    <property type="match status" value="1"/>
</dbReference>
<reference evidence="1" key="2">
    <citation type="submission" date="2021-04" db="EMBL/GenBank/DDBJ databases">
        <authorList>
            <person name="Gilroy R."/>
        </authorList>
    </citation>
    <scope>NUCLEOTIDE SEQUENCE</scope>
    <source>
        <strain evidence="1">CHK192-9172</strain>
    </source>
</reference>